<dbReference type="eggNOG" id="ENOG50337TH">
    <property type="taxonomic scope" value="Bacteria"/>
</dbReference>
<evidence type="ECO:0000313" key="1">
    <source>
        <dbReference type="EMBL" id="EOR93356.1"/>
    </source>
</evidence>
<keyword evidence="2" id="KW-1185">Reference proteome</keyword>
<comment type="caution">
    <text evidence="1">The sequence shown here is derived from an EMBL/GenBank/DDBJ whole genome shotgun (WGS) entry which is preliminary data.</text>
</comment>
<dbReference type="Proteomes" id="UP000014174">
    <property type="component" value="Unassembled WGS sequence"/>
</dbReference>
<gene>
    <name evidence="1" type="ORF">ADIARSV_3435</name>
</gene>
<dbReference type="STRING" id="1150600.ADIARSV_3435"/>
<accession>R9GNR9</accession>
<evidence type="ECO:0008006" key="3">
    <source>
        <dbReference type="Google" id="ProtNLM"/>
    </source>
</evidence>
<dbReference type="PROSITE" id="PS51257">
    <property type="entry name" value="PROKAR_LIPOPROTEIN"/>
    <property type="match status" value="1"/>
</dbReference>
<evidence type="ECO:0000313" key="2">
    <source>
        <dbReference type="Proteomes" id="UP000014174"/>
    </source>
</evidence>
<dbReference type="OrthoDB" id="1494315at2"/>
<dbReference type="EMBL" id="AQPN01000116">
    <property type="protein sequence ID" value="EOR93356.1"/>
    <property type="molecule type" value="Genomic_DNA"/>
</dbReference>
<protein>
    <recommendedName>
        <fullName evidence="3">Lipoprotein</fullName>
    </recommendedName>
</protein>
<reference evidence="1 2" key="1">
    <citation type="journal article" date="2013" name="Genome Announc.">
        <title>Draft Genome Sequence of Arcticibacter svalbardensis Strain MN12-7T, a Member of the Family Sphingobacteriaceae Isolated from an Arctic Soil Sample.</title>
        <authorList>
            <person name="Shivaji S."/>
            <person name="Ara S."/>
            <person name="Prasad S."/>
            <person name="Manasa B.P."/>
            <person name="Begum Z."/>
            <person name="Singh A."/>
            <person name="Kumar Pinnaka A."/>
        </authorList>
    </citation>
    <scope>NUCLEOTIDE SEQUENCE [LARGE SCALE GENOMIC DNA]</scope>
    <source>
        <strain evidence="1 2">MN12-7</strain>
    </source>
</reference>
<dbReference type="AlphaFoldDB" id="R9GNR9"/>
<name>R9GNR9_9SPHI</name>
<organism evidence="1 2">
    <name type="scientific">Arcticibacter svalbardensis MN12-7</name>
    <dbReference type="NCBI Taxonomy" id="1150600"/>
    <lineage>
        <taxon>Bacteria</taxon>
        <taxon>Pseudomonadati</taxon>
        <taxon>Bacteroidota</taxon>
        <taxon>Sphingobacteriia</taxon>
        <taxon>Sphingobacteriales</taxon>
        <taxon>Sphingobacteriaceae</taxon>
        <taxon>Arcticibacter</taxon>
    </lineage>
</organism>
<sequence length="217" mass="23750">MTNVIKVASVVFIVSASFLACTSDKKAKESADGSIAITQSDSKTSPVDTLKKFKDQDWLLIPGKSAGKTTLNEDAEEVYKRLGKPDGGDAAMGKSIALWYSNHDSTLHSVSIYTVRDMGNDPKALVAQIRITSPLFKTKEGIHTTSTLDTIMKEFQVQKTEGYKDAGKDYTVYDSKSGISFEMDGKETCVAIIIHKAGQIGNGTYLKFRTTNKFITR</sequence>
<dbReference type="RefSeq" id="WP_016196663.1">
    <property type="nucleotide sequence ID" value="NZ_AQPN01000116.1"/>
</dbReference>
<proteinExistence type="predicted"/>